<keyword evidence="4 10" id="KW-0812">Transmembrane</keyword>
<evidence type="ECO:0000256" key="10">
    <source>
        <dbReference type="SAM" id="Phobius"/>
    </source>
</evidence>
<dbReference type="InterPro" id="IPR006153">
    <property type="entry name" value="Cation/H_exchanger_TM"/>
</dbReference>
<feature type="domain" description="Cation/H+ exchanger transmembrane" evidence="11">
    <location>
        <begin position="15"/>
        <end position="395"/>
    </location>
</feature>
<feature type="transmembrane region" description="Helical" evidence="10">
    <location>
        <begin position="30"/>
        <end position="49"/>
    </location>
</feature>
<keyword evidence="5 10" id="KW-1133">Transmembrane helix</keyword>
<keyword evidence="3" id="KW-1003">Cell membrane</keyword>
<comment type="subcellular location">
    <subcellularLocation>
        <location evidence="1">Cell membrane</location>
        <topology evidence="1">Multi-pass membrane protein</topology>
    </subcellularLocation>
</comment>
<evidence type="ECO:0000256" key="4">
    <source>
        <dbReference type="ARBA" id="ARBA00022692"/>
    </source>
</evidence>
<name>A0A939TGU6_9ACTN</name>
<feature type="transmembrane region" description="Helical" evidence="10">
    <location>
        <begin position="149"/>
        <end position="169"/>
    </location>
</feature>
<feature type="transmembrane region" description="Helical" evidence="10">
    <location>
        <begin position="267"/>
        <end position="286"/>
    </location>
</feature>
<evidence type="ECO:0000256" key="7">
    <source>
        <dbReference type="ARBA" id="ARBA00023065"/>
    </source>
</evidence>
<evidence type="ECO:0000313" key="12">
    <source>
        <dbReference type="EMBL" id="MBO2455785.1"/>
    </source>
</evidence>
<dbReference type="PANTHER" id="PTHR10110:SF86">
    <property type="entry name" value="SODIUM_HYDROGEN EXCHANGER 7"/>
    <property type="match status" value="1"/>
</dbReference>
<reference evidence="12" key="1">
    <citation type="submission" date="2021-03" db="EMBL/GenBank/DDBJ databases">
        <authorList>
            <person name="Kanchanasin P."/>
            <person name="Saeng-In P."/>
            <person name="Phongsopitanun W."/>
            <person name="Yuki M."/>
            <person name="Kudo T."/>
            <person name="Ohkuma M."/>
            <person name="Tanasupawat S."/>
        </authorList>
    </citation>
    <scope>NUCLEOTIDE SEQUENCE</scope>
    <source>
        <strain evidence="12">GKU 128</strain>
    </source>
</reference>
<gene>
    <name evidence="12" type="ORF">J4573_52525</name>
</gene>
<feature type="transmembrane region" description="Helical" evidence="10">
    <location>
        <begin position="55"/>
        <end position="75"/>
    </location>
</feature>
<accession>A0A939TGU6</accession>
<keyword evidence="8 10" id="KW-0472">Membrane</keyword>
<protein>
    <submittedName>
        <fullName evidence="12">Cation:proton antiporter</fullName>
    </submittedName>
</protein>
<dbReference type="GO" id="GO:0015385">
    <property type="term" value="F:sodium:proton antiporter activity"/>
    <property type="evidence" value="ECO:0007669"/>
    <property type="project" value="InterPro"/>
</dbReference>
<feature type="transmembrane region" description="Helical" evidence="10">
    <location>
        <begin position="116"/>
        <end position="137"/>
    </location>
</feature>
<dbReference type="Gene3D" id="6.10.140.1330">
    <property type="match status" value="1"/>
</dbReference>
<keyword evidence="2" id="KW-0813">Transport</keyword>
<dbReference type="EMBL" id="JAGEOJ010000042">
    <property type="protein sequence ID" value="MBO2455785.1"/>
    <property type="molecule type" value="Genomic_DNA"/>
</dbReference>
<keyword evidence="7" id="KW-0406">Ion transport</keyword>
<evidence type="ECO:0000256" key="8">
    <source>
        <dbReference type="ARBA" id="ARBA00023136"/>
    </source>
</evidence>
<dbReference type="AlphaFoldDB" id="A0A939TGU6"/>
<evidence type="ECO:0000256" key="6">
    <source>
        <dbReference type="ARBA" id="ARBA00023053"/>
    </source>
</evidence>
<evidence type="ECO:0000256" key="5">
    <source>
        <dbReference type="ARBA" id="ARBA00022989"/>
    </source>
</evidence>
<dbReference type="GO" id="GO:0005886">
    <property type="term" value="C:plasma membrane"/>
    <property type="evidence" value="ECO:0007669"/>
    <property type="project" value="UniProtKB-SubCell"/>
</dbReference>
<dbReference type="GO" id="GO:0015386">
    <property type="term" value="F:potassium:proton antiporter activity"/>
    <property type="evidence" value="ECO:0007669"/>
    <property type="project" value="TreeGrafter"/>
</dbReference>
<keyword evidence="6" id="KW-0915">Sodium</keyword>
<feature type="transmembrane region" description="Helical" evidence="10">
    <location>
        <begin position="298"/>
        <end position="322"/>
    </location>
</feature>
<feature type="transmembrane region" description="Helical" evidence="10">
    <location>
        <begin position="343"/>
        <end position="366"/>
    </location>
</feature>
<proteinExistence type="predicted"/>
<evidence type="ECO:0000256" key="9">
    <source>
        <dbReference type="ARBA" id="ARBA00023201"/>
    </source>
</evidence>
<dbReference type="Pfam" id="PF00999">
    <property type="entry name" value="Na_H_Exchanger"/>
    <property type="match status" value="1"/>
</dbReference>
<organism evidence="12 13">
    <name type="scientific">Actinomadura barringtoniae</name>
    <dbReference type="NCBI Taxonomy" id="1427535"/>
    <lineage>
        <taxon>Bacteria</taxon>
        <taxon>Bacillati</taxon>
        <taxon>Actinomycetota</taxon>
        <taxon>Actinomycetes</taxon>
        <taxon>Streptosporangiales</taxon>
        <taxon>Thermomonosporaceae</taxon>
        <taxon>Actinomadura</taxon>
    </lineage>
</organism>
<keyword evidence="9" id="KW-0739">Sodium transport</keyword>
<feature type="transmembrane region" description="Helical" evidence="10">
    <location>
        <begin position="87"/>
        <end position="110"/>
    </location>
</feature>
<dbReference type="InterPro" id="IPR018422">
    <property type="entry name" value="Cation/H_exchanger_CPA1"/>
</dbReference>
<keyword evidence="13" id="KW-1185">Reference proteome</keyword>
<sequence length="508" mass="53528">MSNGVFTVAAIVGISLILTRLVAHRVRVPTTTLLVLCGVAAGILLPTLPEVDLDPHLVLSVFLPPLIYHHAAFGSAPREIRADLGPILVLGVGLTAVTTTVVGFVAWALLSGVGVGLALALGAALAPTAAVPTCALLRRHRAPARVITILEGESLVNEGVALVLFALALEWNNDRSHVLNDLVSSAGELAGGALLGLAIAWLLIRLRRRITDPGTLILISLATPFIAHHTGELLHASGPVATAAAGIYAATRTGPDLHTPGRVTERLTWRVLVFLLGGTLAVLLGIQLRDLPEPGVVVLIASAAIILVVIACRVAWSLLAAPAARWIPGGSPAAGHLPRTARLTVALGATQGPLALAIALALPSAVAERDAVLTIVAIAALFSGLVQIPALTLLVRRLFPAVPGPPQHEEVLARTAVSDAAIRHLDEAAEDDRFDRQVLALQRAALRVDRVLVRDADQRRALHRELIQTEREELMRLYRAGEISSETLHSLTHELDLQDPDASRAPEP</sequence>
<dbReference type="GO" id="GO:0098719">
    <property type="term" value="P:sodium ion import across plasma membrane"/>
    <property type="evidence" value="ECO:0007669"/>
    <property type="project" value="TreeGrafter"/>
</dbReference>
<dbReference type="GO" id="GO:0051453">
    <property type="term" value="P:regulation of intracellular pH"/>
    <property type="evidence" value="ECO:0007669"/>
    <property type="project" value="TreeGrafter"/>
</dbReference>
<evidence type="ECO:0000256" key="2">
    <source>
        <dbReference type="ARBA" id="ARBA00022448"/>
    </source>
</evidence>
<dbReference type="PANTHER" id="PTHR10110">
    <property type="entry name" value="SODIUM/HYDROGEN EXCHANGER"/>
    <property type="match status" value="1"/>
</dbReference>
<evidence type="ECO:0000256" key="1">
    <source>
        <dbReference type="ARBA" id="ARBA00004651"/>
    </source>
</evidence>
<comment type="caution">
    <text evidence="12">The sequence shown here is derived from an EMBL/GenBank/DDBJ whole genome shotgun (WGS) entry which is preliminary data.</text>
</comment>
<evidence type="ECO:0000256" key="3">
    <source>
        <dbReference type="ARBA" id="ARBA00022475"/>
    </source>
</evidence>
<evidence type="ECO:0000313" key="13">
    <source>
        <dbReference type="Proteomes" id="UP000669179"/>
    </source>
</evidence>
<dbReference type="Proteomes" id="UP000669179">
    <property type="component" value="Unassembled WGS sequence"/>
</dbReference>
<dbReference type="RefSeq" id="WP_208264025.1">
    <property type="nucleotide sequence ID" value="NZ_JAGEOJ010000042.1"/>
</dbReference>
<evidence type="ECO:0000259" key="11">
    <source>
        <dbReference type="Pfam" id="PF00999"/>
    </source>
</evidence>
<feature type="transmembrane region" description="Helical" evidence="10">
    <location>
        <begin position="6"/>
        <end position="23"/>
    </location>
</feature>
<feature type="transmembrane region" description="Helical" evidence="10">
    <location>
        <begin position="189"/>
        <end position="206"/>
    </location>
</feature>
<feature type="transmembrane region" description="Helical" evidence="10">
    <location>
        <begin position="372"/>
        <end position="395"/>
    </location>
</feature>